<comment type="caution">
    <text evidence="1">The sequence shown here is derived from an EMBL/GenBank/DDBJ whole genome shotgun (WGS) entry which is preliminary data.</text>
</comment>
<dbReference type="EMBL" id="CM035434">
    <property type="protein sequence ID" value="KAH7291765.1"/>
    <property type="molecule type" value="Genomic_DNA"/>
</dbReference>
<dbReference type="AlphaFoldDB" id="A0A8T2R864"/>
<accession>A0A8T2R864</accession>
<protein>
    <submittedName>
        <fullName evidence="1">Uncharacterized protein</fullName>
    </submittedName>
</protein>
<evidence type="ECO:0000313" key="1">
    <source>
        <dbReference type="EMBL" id="KAH7291765.1"/>
    </source>
</evidence>
<organism evidence="1 2">
    <name type="scientific">Ceratopteris richardii</name>
    <name type="common">Triangle waterfern</name>
    <dbReference type="NCBI Taxonomy" id="49495"/>
    <lineage>
        <taxon>Eukaryota</taxon>
        <taxon>Viridiplantae</taxon>
        <taxon>Streptophyta</taxon>
        <taxon>Embryophyta</taxon>
        <taxon>Tracheophyta</taxon>
        <taxon>Polypodiopsida</taxon>
        <taxon>Polypodiidae</taxon>
        <taxon>Polypodiales</taxon>
        <taxon>Pteridineae</taxon>
        <taxon>Pteridaceae</taxon>
        <taxon>Parkerioideae</taxon>
        <taxon>Ceratopteris</taxon>
    </lineage>
</organism>
<keyword evidence="2" id="KW-1185">Reference proteome</keyword>
<proteinExistence type="predicted"/>
<name>A0A8T2R864_CERRI</name>
<sequence length="180" mass="20008">MRDFLFLLCRSLTPSPYPFCVTTSSGIKAKSKPFVQELISLNKLNFKTLVLHVTVTGSKNWLHASSSRDHDSPVLTLYSRTQLVARILALTGLSAFGCRLSKLRVYKALKISMEATSRSRMTRDDTVPYCCRELSSLSALLPSAPAKMLANSSKTSQSDNMVDNSSAKCVRARADNFMRY</sequence>
<dbReference type="Proteomes" id="UP000825935">
    <property type="component" value="Chromosome 29"/>
</dbReference>
<evidence type="ECO:0000313" key="2">
    <source>
        <dbReference type="Proteomes" id="UP000825935"/>
    </source>
</evidence>
<reference evidence="1" key="1">
    <citation type="submission" date="2021-08" db="EMBL/GenBank/DDBJ databases">
        <title>WGS assembly of Ceratopteris richardii.</title>
        <authorList>
            <person name="Marchant D.B."/>
            <person name="Chen G."/>
            <person name="Jenkins J."/>
            <person name="Shu S."/>
            <person name="Leebens-Mack J."/>
            <person name="Grimwood J."/>
            <person name="Schmutz J."/>
            <person name="Soltis P."/>
            <person name="Soltis D."/>
            <person name="Chen Z.-H."/>
        </authorList>
    </citation>
    <scope>NUCLEOTIDE SEQUENCE</scope>
    <source>
        <strain evidence="1">Whitten #5841</strain>
        <tissue evidence="1">Leaf</tissue>
    </source>
</reference>
<gene>
    <name evidence="1" type="ORF">KP509_29G034500</name>
</gene>